<protein>
    <recommendedName>
        <fullName evidence="4">Transporter</fullName>
    </recommendedName>
</protein>
<dbReference type="EMBL" id="PXOH01000001">
    <property type="protein sequence ID" value="PSF39264.1"/>
    <property type="molecule type" value="Genomic_DNA"/>
</dbReference>
<feature type="transmembrane region" description="Helical" evidence="1">
    <location>
        <begin position="71"/>
        <end position="91"/>
    </location>
</feature>
<proteinExistence type="predicted"/>
<evidence type="ECO:0000313" key="3">
    <source>
        <dbReference type="Proteomes" id="UP000239001"/>
    </source>
</evidence>
<dbReference type="RefSeq" id="WP_106454887.1">
    <property type="nucleotide sequence ID" value="NZ_PXOH01000001.1"/>
</dbReference>
<feature type="transmembrane region" description="Helical" evidence="1">
    <location>
        <begin position="43"/>
        <end position="65"/>
    </location>
</feature>
<evidence type="ECO:0008006" key="4">
    <source>
        <dbReference type="Google" id="ProtNLM"/>
    </source>
</evidence>
<comment type="caution">
    <text evidence="2">The sequence shown here is derived from an EMBL/GenBank/DDBJ whole genome shotgun (WGS) entry which is preliminary data.</text>
</comment>
<feature type="transmembrane region" description="Helical" evidence="1">
    <location>
        <begin position="177"/>
        <end position="194"/>
    </location>
</feature>
<evidence type="ECO:0000313" key="2">
    <source>
        <dbReference type="EMBL" id="PSF39264.1"/>
    </source>
</evidence>
<keyword evidence="3" id="KW-1185">Reference proteome</keyword>
<reference evidence="2 3" key="1">
    <citation type="submission" date="2018-03" db="EMBL/GenBank/DDBJ databases">
        <title>The ancient ancestry and fast evolution of plastids.</title>
        <authorList>
            <person name="Moore K.R."/>
            <person name="Magnabosco C."/>
            <person name="Momper L."/>
            <person name="Gold D.A."/>
            <person name="Bosak T."/>
            <person name="Fournier G.P."/>
        </authorList>
    </citation>
    <scope>NUCLEOTIDE SEQUENCE [LARGE SCALE GENOMIC DNA]</scope>
    <source>
        <strain evidence="2 3">CCALA 016</strain>
    </source>
</reference>
<name>A0A2T1M344_9CHRO</name>
<dbReference type="Proteomes" id="UP000239001">
    <property type="component" value="Unassembled WGS sequence"/>
</dbReference>
<dbReference type="Pfam" id="PF03596">
    <property type="entry name" value="Cad"/>
    <property type="match status" value="1"/>
</dbReference>
<keyword evidence="1" id="KW-0812">Transmembrane</keyword>
<feature type="transmembrane region" description="Helical" evidence="1">
    <location>
        <begin position="141"/>
        <end position="165"/>
    </location>
</feature>
<keyword evidence="1" id="KW-0472">Membrane</keyword>
<accession>A0A2T1M344</accession>
<feature type="transmembrane region" description="Helical" evidence="1">
    <location>
        <begin position="6"/>
        <end position="31"/>
    </location>
</feature>
<gene>
    <name evidence="2" type="ORF">C7H19_00285</name>
</gene>
<sequence>MMSEPIFLIINLTIVTFISSSLDNLLLLIGFMGNYSSYKREVVIGYLMDIFIVNIVALVFSYWLGIFPIHFLKYLGIIPISLGIYQILQIFNRSSTNESVKQLDVSKSKIKIILTVCGIMLANSGDTLAVFLAFMTDTQQGLRWLVLVTSLFMGVLWGIIARIFLSSSRLKSLIEPISKYVLPFVLIFIGWYILTDSSTDTEALIQQFNNYAYF</sequence>
<evidence type="ECO:0000256" key="1">
    <source>
        <dbReference type="SAM" id="Phobius"/>
    </source>
</evidence>
<feature type="transmembrane region" description="Helical" evidence="1">
    <location>
        <begin position="112"/>
        <end position="135"/>
    </location>
</feature>
<dbReference type="AlphaFoldDB" id="A0A2T1M344"/>
<organism evidence="2 3">
    <name type="scientific">Aphanothece hegewaldii CCALA 016</name>
    <dbReference type="NCBI Taxonomy" id="2107694"/>
    <lineage>
        <taxon>Bacteria</taxon>
        <taxon>Bacillati</taxon>
        <taxon>Cyanobacteriota</taxon>
        <taxon>Cyanophyceae</taxon>
        <taxon>Oscillatoriophycideae</taxon>
        <taxon>Chroococcales</taxon>
        <taxon>Aphanothecaceae</taxon>
        <taxon>Aphanothece</taxon>
    </lineage>
</organism>
<reference evidence="2 3" key="2">
    <citation type="submission" date="2018-03" db="EMBL/GenBank/DDBJ databases">
        <authorList>
            <person name="Keele B.F."/>
        </authorList>
    </citation>
    <scope>NUCLEOTIDE SEQUENCE [LARGE SCALE GENOMIC DNA]</scope>
    <source>
        <strain evidence="2 3">CCALA 016</strain>
    </source>
</reference>
<dbReference type="InterPro" id="IPR004676">
    <property type="entry name" value="Cd-R_transporter"/>
</dbReference>
<keyword evidence="1" id="KW-1133">Transmembrane helix</keyword>
<dbReference type="OrthoDB" id="512191at2"/>